<comment type="caution">
    <text evidence="1">The sequence shown here is derived from an EMBL/GenBank/DDBJ whole genome shotgun (WGS) entry which is preliminary data.</text>
</comment>
<reference evidence="1" key="1">
    <citation type="submission" date="2023-04" db="EMBL/GenBank/DDBJ databases">
        <title>Candida boidinii NBRC 1967.</title>
        <authorList>
            <person name="Ichikawa N."/>
            <person name="Sato H."/>
            <person name="Tonouchi N."/>
        </authorList>
    </citation>
    <scope>NUCLEOTIDE SEQUENCE</scope>
    <source>
        <strain evidence="1">NBRC 1967</strain>
    </source>
</reference>
<evidence type="ECO:0000313" key="2">
    <source>
        <dbReference type="Proteomes" id="UP001165101"/>
    </source>
</evidence>
<organism evidence="1 2">
    <name type="scientific">Candida boidinii</name>
    <name type="common">Yeast</name>
    <dbReference type="NCBI Taxonomy" id="5477"/>
    <lineage>
        <taxon>Eukaryota</taxon>
        <taxon>Fungi</taxon>
        <taxon>Dikarya</taxon>
        <taxon>Ascomycota</taxon>
        <taxon>Saccharomycotina</taxon>
        <taxon>Pichiomycetes</taxon>
        <taxon>Pichiales</taxon>
        <taxon>Pichiaceae</taxon>
        <taxon>Ogataea</taxon>
        <taxon>Ogataea/Candida clade</taxon>
    </lineage>
</organism>
<dbReference type="EMBL" id="BSXV01002158">
    <property type="protein sequence ID" value="GME95031.1"/>
    <property type="molecule type" value="Genomic_DNA"/>
</dbReference>
<sequence>MGGNPPLRSAPPPLASQSSMTPSMAKNPYAPTSAIESLKPMHPMGMTSTAPPPPPPSMKTTAQIAKPTKEIGGWNDLPVTITSGKQRQVPPPSAYNFSQSSSSSPSESKAPSRTASASQFPTLPPPPSRKASNSVHMTPTSTQEPTVRKPSKYAPSQPVMHTPVLGALQSPGLKPTSIQSPPANPYAPRPEEANNNIINIPQPMTNISAGVTKPAMNIPKNPYAPKANSGMDNSAFAPAPPSFGGAPANGFGGLLVSTPPPMRPNPSMPPPPPKTVQAPPAVQAPPSFAAPPATSAAAPPPQVIASTNGSVHPEAKVIIDILSSELEKVKPKIPEKFFKQMADSEKRLNILFGHLSKSELVTTPTINELTRLSEALASQDFQTAKSLQAKIATDNADECGTWMTGLKRLIGMIEATANL</sequence>
<keyword evidence="2" id="KW-1185">Reference proteome</keyword>
<protein>
    <submittedName>
        <fullName evidence="1">Unnamed protein product</fullName>
    </submittedName>
</protein>
<name>A0ACB5TUG7_CANBO</name>
<accession>A0ACB5TUG7</accession>
<proteinExistence type="predicted"/>
<evidence type="ECO:0000313" key="1">
    <source>
        <dbReference type="EMBL" id="GME95031.1"/>
    </source>
</evidence>
<dbReference type="Proteomes" id="UP001165101">
    <property type="component" value="Unassembled WGS sequence"/>
</dbReference>
<gene>
    <name evidence="1" type="ORF">Cboi01_000375000</name>
</gene>